<proteinExistence type="predicted"/>
<name>A0ABX2VAL2_9BACL</name>
<dbReference type="Gene3D" id="1.10.1740.10">
    <property type="match status" value="1"/>
</dbReference>
<reference evidence="1 2" key="1">
    <citation type="submission" date="2016-03" db="EMBL/GenBank/DDBJ databases">
        <authorList>
            <person name="Cho S.-Y."/>
            <person name="Lim S."/>
            <person name="Kim H."/>
            <person name="Soh E.H."/>
            <person name="Moon J.S."/>
        </authorList>
    </citation>
    <scope>NUCLEOTIDE SEQUENCE [LARGE SCALE GENOMIC DNA]</scope>
    <source>
        <strain evidence="1 2">KCTC 3810</strain>
    </source>
</reference>
<evidence type="ECO:0000313" key="2">
    <source>
        <dbReference type="Proteomes" id="UP000078447"/>
    </source>
</evidence>
<organism evidence="1 2">
    <name type="scientific">Exiguobacterium undae</name>
    <dbReference type="NCBI Taxonomy" id="169177"/>
    <lineage>
        <taxon>Bacteria</taxon>
        <taxon>Bacillati</taxon>
        <taxon>Bacillota</taxon>
        <taxon>Bacilli</taxon>
        <taxon>Bacillales</taxon>
        <taxon>Bacillales Family XII. Incertae Sedis</taxon>
        <taxon>Exiguobacterium</taxon>
    </lineage>
</organism>
<evidence type="ECO:0000313" key="1">
    <source>
        <dbReference type="EMBL" id="OAN15259.1"/>
    </source>
</evidence>
<comment type="caution">
    <text evidence="1">The sequence shown here is derived from an EMBL/GenBank/DDBJ whole genome shotgun (WGS) entry which is preliminary data.</text>
</comment>
<sequence length="84" mass="10217">MRTDEELFQQIELKNRYALELLYDRYEKSLYLLLTRMLSDERRIQLTLKQIFHDVWTNPKRYASIHGYLISAVKQVRSQREPVG</sequence>
<accession>A0ABX2VAL2</accession>
<evidence type="ECO:0008006" key="3">
    <source>
        <dbReference type="Google" id="ProtNLM"/>
    </source>
</evidence>
<dbReference type="Proteomes" id="UP000078447">
    <property type="component" value="Unassembled WGS sequence"/>
</dbReference>
<protein>
    <recommendedName>
        <fullName evidence="3">RNA polymerase sigma-70 region 2 domain-containing protein</fullName>
    </recommendedName>
</protein>
<keyword evidence="2" id="KW-1185">Reference proteome</keyword>
<dbReference type="EMBL" id="LVVL01000001">
    <property type="protein sequence ID" value="OAN15259.1"/>
    <property type="molecule type" value="Genomic_DNA"/>
</dbReference>
<gene>
    <name evidence="1" type="ORF">A3783_04775</name>
</gene>
<dbReference type="RefSeq" id="WP_026832804.1">
    <property type="nucleotide sequence ID" value="NZ_CP085018.1"/>
</dbReference>